<dbReference type="RefSeq" id="WP_125436340.1">
    <property type="nucleotide sequence ID" value="NZ_RWIU01000002.1"/>
</dbReference>
<keyword evidence="2" id="KW-1185">Reference proteome</keyword>
<accession>A0A428KCL9</accession>
<dbReference type="Proteomes" id="UP000270291">
    <property type="component" value="Unassembled WGS sequence"/>
</dbReference>
<protein>
    <submittedName>
        <fullName evidence="1">Uncharacterized protein</fullName>
    </submittedName>
</protein>
<dbReference type="EMBL" id="RWIU01000002">
    <property type="protein sequence ID" value="RSK44176.1"/>
    <property type="molecule type" value="Genomic_DNA"/>
</dbReference>
<evidence type="ECO:0000313" key="2">
    <source>
        <dbReference type="Proteomes" id="UP000270291"/>
    </source>
</evidence>
<proteinExistence type="predicted"/>
<sequence length="158" mass="17295">MSPITTQTDTLIEFVRGLGLTVHEASLVQPTFLPGLLIARGQLVVDRERLLYPGDILHEAGHLAVTPAAERPTVGGNITENHPEKEGEELAVLAWSYAAGWALGLPTNVVFHPAGYKGQSEWLTELFDSGQYLGLPLLAWMGLTSAADFPRMHRWLRA</sequence>
<dbReference type="AlphaFoldDB" id="A0A428KCL9"/>
<gene>
    <name evidence="1" type="ORF">EI293_06445</name>
</gene>
<comment type="caution">
    <text evidence="1">The sequence shown here is derived from an EMBL/GenBank/DDBJ whole genome shotgun (WGS) entry which is preliminary data.</text>
</comment>
<name>A0A428KCL9_9BACT</name>
<reference evidence="1 2" key="1">
    <citation type="submission" date="2018-12" db="EMBL/GenBank/DDBJ databases">
        <authorList>
            <person name="Feng G."/>
            <person name="Zhu H."/>
        </authorList>
    </citation>
    <scope>NUCLEOTIDE SEQUENCE [LARGE SCALE GENOMIC DNA]</scope>
    <source>
        <strain evidence="1 2">LMG 26000</strain>
    </source>
</reference>
<evidence type="ECO:0000313" key="1">
    <source>
        <dbReference type="EMBL" id="RSK44176.1"/>
    </source>
</evidence>
<organism evidence="1 2">
    <name type="scientific">Hymenobacter perfusus</name>
    <dbReference type="NCBI Taxonomy" id="1236770"/>
    <lineage>
        <taxon>Bacteria</taxon>
        <taxon>Pseudomonadati</taxon>
        <taxon>Bacteroidota</taxon>
        <taxon>Cytophagia</taxon>
        <taxon>Cytophagales</taxon>
        <taxon>Hymenobacteraceae</taxon>
        <taxon>Hymenobacter</taxon>
    </lineage>
</organism>
<dbReference type="OrthoDB" id="1441538at2"/>